<dbReference type="GeneID" id="106587829"/>
<dbReference type="Gene3D" id="2.60.40.4100">
    <property type="entry name" value="Zona pellucida, ZP-C domain"/>
    <property type="match status" value="1"/>
</dbReference>
<organism evidence="5 6">
    <name type="scientific">Salmo salar</name>
    <name type="common">Atlantic salmon</name>
    <dbReference type="NCBI Taxonomy" id="8030"/>
    <lineage>
        <taxon>Eukaryota</taxon>
        <taxon>Metazoa</taxon>
        <taxon>Chordata</taxon>
        <taxon>Craniata</taxon>
        <taxon>Vertebrata</taxon>
        <taxon>Euteleostomi</taxon>
        <taxon>Actinopterygii</taxon>
        <taxon>Neopterygii</taxon>
        <taxon>Teleostei</taxon>
        <taxon>Protacanthopterygii</taxon>
        <taxon>Salmoniformes</taxon>
        <taxon>Salmonidae</taxon>
        <taxon>Salmoninae</taxon>
        <taxon>Salmo</taxon>
    </lineage>
</organism>
<feature type="signal peptide" evidence="3">
    <location>
        <begin position="1"/>
        <end position="25"/>
    </location>
</feature>
<gene>
    <name evidence="6" type="primary">LOC106587829</name>
</gene>
<dbReference type="PROSITE" id="PS51034">
    <property type="entry name" value="ZP_2"/>
    <property type="match status" value="1"/>
</dbReference>
<evidence type="ECO:0000256" key="2">
    <source>
        <dbReference type="ARBA" id="ARBA00023157"/>
    </source>
</evidence>
<keyword evidence="2" id="KW-1015">Disulfide bond</keyword>
<dbReference type="Proteomes" id="UP001652741">
    <property type="component" value="Chromosome ssa11"/>
</dbReference>
<feature type="chain" id="PRO_5046568145" description="ZP domain-containing protein" evidence="3">
    <location>
        <begin position="26"/>
        <end position="698"/>
    </location>
</feature>
<sequence>MLIRVFLGHLVVALGLLLPYPVCEATTLGAVVNVVPLEKSGGNMVRAHYTVISALPCPTFSGVCQTGEDCVVHTTSLPYTGQKPASGWCVRQWQRTIPSNYRANVNLGSNVNVFLFLWAGPSNQSNPLRLNQPPYCSLPPPLRARVNCLHHFPLTVKDLDGDTVLCRFAQADLGECLDCPQYNFLKMEEETCTLLYNGKSSAGQYSVQLMVEDFPRQTQTNKRKALSSIPLHLSLTVEEASSSCTAEPVTTGLTPTGGATIYVLPYEQINVSVTFHSDLESVSEIVVVGPPGLFRTALDTKGSLATMNLTWIRSPNNLPPLLPLCFLANTNSLQSEPRCVWLYQRQMETFPTGTELTCGKTEMHLVLPISTLKNLIVSELQLNHPSCSVTSNSTHVMASISLTGCGTKRVHSGSEMVYTNTLRSVRNTVISRQPTLIMPIACRFPGVETKGPRYAINMPSEQETFGLVKFWLEFYRPGEGPMANRTKIPKFRHLLPSSQRVRRETSVRTASRLDTLDLHVFSNTSLDRAELMVGKCMESETEDMADSLCILDQGCSAGNGTLEILTSTSTVRVFRINLSTIKTKGTMMYVECTVYLCVTTRPSQKCPDQCDRASSNQVMVDSVLTRSYTVRSGSVSLVPTTAALATTTVVPATTPTGTISTTAAPTTTASNAPAEDSNMTVGVVLAVIHVLLQGLLHH</sequence>
<dbReference type="Pfam" id="PF23344">
    <property type="entry name" value="ZP-N"/>
    <property type="match status" value="1"/>
</dbReference>
<evidence type="ECO:0000313" key="5">
    <source>
        <dbReference type="Proteomes" id="UP001652741"/>
    </source>
</evidence>
<evidence type="ECO:0000256" key="3">
    <source>
        <dbReference type="SAM" id="SignalP"/>
    </source>
</evidence>
<reference evidence="6" key="1">
    <citation type="submission" date="2025-08" db="UniProtKB">
        <authorList>
            <consortium name="RefSeq"/>
        </authorList>
    </citation>
    <scope>IDENTIFICATION</scope>
</reference>
<name>A0ABM3CFZ8_SALSA</name>
<dbReference type="InterPro" id="IPR055356">
    <property type="entry name" value="ZP-N"/>
</dbReference>
<dbReference type="PANTHER" id="PTHR14002:SF43">
    <property type="entry name" value="DELTA-LIKE PROTEIN"/>
    <property type="match status" value="1"/>
</dbReference>
<keyword evidence="1 3" id="KW-0732">Signal</keyword>
<dbReference type="Gene3D" id="2.60.40.3210">
    <property type="entry name" value="Zona pellucida, ZP-N domain"/>
    <property type="match status" value="1"/>
</dbReference>
<dbReference type="InterPro" id="IPR042235">
    <property type="entry name" value="ZP-C_dom"/>
</dbReference>
<dbReference type="RefSeq" id="XP_045545481.1">
    <property type="nucleotide sequence ID" value="XM_045689525.1"/>
</dbReference>
<keyword evidence="5" id="KW-1185">Reference proteome</keyword>
<accession>A0ABM3CFZ8</accession>
<proteinExistence type="predicted"/>
<dbReference type="PANTHER" id="PTHR14002">
    <property type="entry name" value="ENDOGLIN/TGF-BETA RECEPTOR TYPE III"/>
    <property type="match status" value="1"/>
</dbReference>
<dbReference type="SMART" id="SM00241">
    <property type="entry name" value="ZP"/>
    <property type="match status" value="1"/>
</dbReference>
<evidence type="ECO:0000313" key="6">
    <source>
        <dbReference type="RefSeq" id="XP_045545481.1"/>
    </source>
</evidence>
<protein>
    <recommendedName>
        <fullName evidence="4">ZP domain-containing protein</fullName>
    </recommendedName>
</protein>
<evidence type="ECO:0000256" key="1">
    <source>
        <dbReference type="ARBA" id="ARBA00022729"/>
    </source>
</evidence>
<feature type="domain" description="ZP" evidence="4">
    <location>
        <begin position="357"/>
        <end position="613"/>
    </location>
</feature>
<evidence type="ECO:0000259" key="4">
    <source>
        <dbReference type="PROSITE" id="PS51034"/>
    </source>
</evidence>
<dbReference type="InterPro" id="IPR001507">
    <property type="entry name" value="ZP_dom"/>
</dbReference>